<keyword evidence="3" id="KW-1185">Reference proteome</keyword>
<proteinExistence type="predicted"/>
<evidence type="ECO:0000313" key="2">
    <source>
        <dbReference type="EMBL" id="EPX76743.1"/>
    </source>
</evidence>
<reference evidence="3" key="1">
    <citation type="journal article" date="2014" name="Stand. Genomic Sci.">
        <title>Genome sequence of the exopolysaccharide-producing Salipiger mucosus type strain (DSM 16094(T)), a moderately halophilic member of the Roseobacter clade.</title>
        <authorList>
            <person name="Riedel T."/>
            <person name="Spring S."/>
            <person name="Fiebig A."/>
            <person name="Petersen J."/>
            <person name="Kyrpides N.C."/>
            <person name="Goker M."/>
            <person name="Klenk H.P."/>
        </authorList>
    </citation>
    <scope>NUCLEOTIDE SEQUENCE [LARGE SCALE GENOMIC DNA]</scope>
    <source>
        <strain evidence="3">DSM 16094</strain>
    </source>
</reference>
<evidence type="ECO:0000256" key="1">
    <source>
        <dbReference type="SAM" id="Phobius"/>
    </source>
</evidence>
<keyword evidence="1" id="KW-1133">Transmembrane helix</keyword>
<evidence type="ECO:0000313" key="3">
    <source>
        <dbReference type="Proteomes" id="UP000015347"/>
    </source>
</evidence>
<feature type="transmembrane region" description="Helical" evidence="1">
    <location>
        <begin position="37"/>
        <end position="61"/>
    </location>
</feature>
<dbReference type="STRING" id="1123237.Salmuc_04628"/>
<organism evidence="2 3">
    <name type="scientific">Salipiger mucosus DSM 16094</name>
    <dbReference type="NCBI Taxonomy" id="1123237"/>
    <lineage>
        <taxon>Bacteria</taxon>
        <taxon>Pseudomonadati</taxon>
        <taxon>Pseudomonadota</taxon>
        <taxon>Alphaproteobacteria</taxon>
        <taxon>Rhodobacterales</taxon>
        <taxon>Roseobacteraceae</taxon>
        <taxon>Salipiger</taxon>
    </lineage>
</organism>
<gene>
    <name evidence="2" type="ORF">Salmuc_04628</name>
</gene>
<keyword evidence="1" id="KW-0472">Membrane</keyword>
<dbReference type="HOGENOM" id="CLU_2119389_0_0_5"/>
<name>S9QAT0_9RHOB</name>
<keyword evidence="1" id="KW-0812">Transmembrane</keyword>
<comment type="caution">
    <text evidence="2">The sequence shown here is derived from an EMBL/GenBank/DDBJ whole genome shotgun (WGS) entry which is preliminary data.</text>
</comment>
<accession>S9QAT0</accession>
<dbReference type="AlphaFoldDB" id="S9QAT0"/>
<protein>
    <submittedName>
        <fullName evidence="2">Uncharacterized protein</fullName>
    </submittedName>
</protein>
<dbReference type="EMBL" id="APVH01000043">
    <property type="protein sequence ID" value="EPX76743.1"/>
    <property type="molecule type" value="Genomic_DNA"/>
</dbReference>
<dbReference type="RefSeq" id="WP_020041823.1">
    <property type="nucleotide sequence ID" value="NZ_KE557281.1"/>
</dbReference>
<dbReference type="OrthoDB" id="8456874at2"/>
<sequence>MFTEQDPNVSLMRVKQRGSSGADVVVDKDGLRVLVGVIVRAGFMAGGAIFLGGLLVLGVLLSGLPRDDTDGPVQRSGLTLHTDCGTGVQYLSRDGYLVPRRDADGNIVTTQEGC</sequence>
<dbReference type="Proteomes" id="UP000015347">
    <property type="component" value="Unassembled WGS sequence"/>
</dbReference>